<dbReference type="Proteomes" id="UP000314294">
    <property type="component" value="Unassembled WGS sequence"/>
</dbReference>
<reference evidence="2 3" key="1">
    <citation type="submission" date="2019-03" db="EMBL/GenBank/DDBJ databases">
        <title>First draft genome of Liparis tanakae, snailfish: a comprehensive survey of snailfish specific genes.</title>
        <authorList>
            <person name="Kim W."/>
            <person name="Song I."/>
            <person name="Jeong J.-H."/>
            <person name="Kim D."/>
            <person name="Kim S."/>
            <person name="Ryu S."/>
            <person name="Song J.Y."/>
            <person name="Lee S.K."/>
        </authorList>
    </citation>
    <scope>NUCLEOTIDE SEQUENCE [LARGE SCALE GENOMIC DNA]</scope>
    <source>
        <tissue evidence="2">Muscle</tissue>
    </source>
</reference>
<evidence type="ECO:0000313" key="2">
    <source>
        <dbReference type="EMBL" id="TNN53921.1"/>
    </source>
</evidence>
<evidence type="ECO:0000256" key="1">
    <source>
        <dbReference type="SAM" id="MobiDB-lite"/>
    </source>
</evidence>
<keyword evidence="3" id="KW-1185">Reference proteome</keyword>
<gene>
    <name evidence="2" type="ORF">EYF80_035898</name>
</gene>
<organism evidence="2 3">
    <name type="scientific">Liparis tanakae</name>
    <name type="common">Tanaka's snailfish</name>
    <dbReference type="NCBI Taxonomy" id="230148"/>
    <lineage>
        <taxon>Eukaryota</taxon>
        <taxon>Metazoa</taxon>
        <taxon>Chordata</taxon>
        <taxon>Craniata</taxon>
        <taxon>Vertebrata</taxon>
        <taxon>Euteleostomi</taxon>
        <taxon>Actinopterygii</taxon>
        <taxon>Neopterygii</taxon>
        <taxon>Teleostei</taxon>
        <taxon>Neoteleostei</taxon>
        <taxon>Acanthomorphata</taxon>
        <taxon>Eupercaria</taxon>
        <taxon>Perciformes</taxon>
        <taxon>Cottioidei</taxon>
        <taxon>Cottales</taxon>
        <taxon>Liparidae</taxon>
        <taxon>Liparis</taxon>
    </lineage>
</organism>
<protein>
    <submittedName>
        <fullName evidence="2">Uncharacterized protein</fullName>
    </submittedName>
</protein>
<accession>A0A4Z2GL32</accession>
<evidence type="ECO:0000313" key="3">
    <source>
        <dbReference type="Proteomes" id="UP000314294"/>
    </source>
</evidence>
<feature type="compositionally biased region" description="Polar residues" evidence="1">
    <location>
        <begin position="62"/>
        <end position="72"/>
    </location>
</feature>
<feature type="compositionally biased region" description="Basic and acidic residues" evidence="1">
    <location>
        <begin position="37"/>
        <end position="46"/>
    </location>
</feature>
<dbReference type="EMBL" id="SRLO01000502">
    <property type="protein sequence ID" value="TNN53921.1"/>
    <property type="molecule type" value="Genomic_DNA"/>
</dbReference>
<sequence length="105" mass="11453">MYSAQCSWRTSKLNTWGTDGAAVSEGIDTPQQRSRPQRRDEREDAALRLAPTSQRRAAPRTASHTSPSTRVISYSGPGDGGPTFLSSELICPISMATLSLFHTQE</sequence>
<name>A0A4Z2GL32_9TELE</name>
<comment type="caution">
    <text evidence="2">The sequence shown here is derived from an EMBL/GenBank/DDBJ whole genome shotgun (WGS) entry which is preliminary data.</text>
</comment>
<feature type="region of interest" description="Disordered" evidence="1">
    <location>
        <begin position="16"/>
        <end position="77"/>
    </location>
</feature>
<dbReference type="AlphaFoldDB" id="A0A4Z2GL32"/>
<proteinExistence type="predicted"/>